<dbReference type="KEGG" id="mcau:MIT9_P0989"/>
<sequence length="73" mass="8743">MAEANLELLMQMVQKVLDNQREMREDIREIKSRLGRLESDVASLHGFLAEQSIRMDRFGDRLERVERRLELRD</sequence>
<organism evidence="2 3">
    <name type="scientific">Methylomarinovum caldicuralii</name>
    <dbReference type="NCBI Taxonomy" id="438856"/>
    <lineage>
        <taxon>Bacteria</taxon>
        <taxon>Pseudomonadati</taxon>
        <taxon>Pseudomonadota</taxon>
        <taxon>Gammaproteobacteria</taxon>
        <taxon>Methylococcales</taxon>
        <taxon>Methylothermaceae</taxon>
        <taxon>Methylomarinovum</taxon>
    </lineage>
</organism>
<keyword evidence="1" id="KW-0175">Coiled coil</keyword>
<reference evidence="3" key="1">
    <citation type="journal article" date="2024" name="Int. J. Syst. Evol. Microbiol.">
        <title>Methylomarinovum tepidoasis sp. nov., a moderately thermophilic methanotroph of the family Methylothermaceae isolated from a deep-sea hydrothermal field.</title>
        <authorList>
            <person name="Hirayama H."/>
            <person name="Takaki Y."/>
            <person name="Abe M."/>
            <person name="Miyazaki M."/>
            <person name="Uematsu K."/>
            <person name="Matsui Y."/>
            <person name="Takai K."/>
        </authorList>
    </citation>
    <scope>NUCLEOTIDE SEQUENCE [LARGE SCALE GENOMIC DNA]</scope>
    <source>
        <strain evidence="3">IT-9</strain>
    </source>
</reference>
<protein>
    <submittedName>
        <fullName evidence="2">Uncharacterized protein</fullName>
    </submittedName>
</protein>
<evidence type="ECO:0000256" key="1">
    <source>
        <dbReference type="SAM" id="Coils"/>
    </source>
</evidence>
<keyword evidence="3" id="KW-1185">Reference proteome</keyword>
<dbReference type="RefSeq" id="WP_317706339.1">
    <property type="nucleotide sequence ID" value="NZ_AP024714.1"/>
</dbReference>
<proteinExistence type="predicted"/>
<evidence type="ECO:0000313" key="3">
    <source>
        <dbReference type="Proteomes" id="UP001321825"/>
    </source>
</evidence>
<name>A0AAU9C7M8_9GAMM</name>
<feature type="coiled-coil region" evidence="1">
    <location>
        <begin position="13"/>
        <end position="68"/>
    </location>
</feature>
<gene>
    <name evidence="2" type="ORF">MIT9_P0989</name>
</gene>
<accession>A0AAU9C7M8</accession>
<evidence type="ECO:0000313" key="2">
    <source>
        <dbReference type="EMBL" id="BCX81411.1"/>
    </source>
</evidence>
<dbReference type="EMBL" id="AP024714">
    <property type="protein sequence ID" value="BCX81411.1"/>
    <property type="molecule type" value="Genomic_DNA"/>
</dbReference>
<dbReference type="Proteomes" id="UP001321825">
    <property type="component" value="Chromosome"/>
</dbReference>
<dbReference type="AlphaFoldDB" id="A0AAU9C7M8"/>